<dbReference type="Proteomes" id="UP000002620">
    <property type="component" value="Chromosome"/>
</dbReference>
<dbReference type="EMBL" id="CP001785">
    <property type="protein sequence ID" value="ACX51521.1"/>
    <property type="molecule type" value="Genomic_DNA"/>
</dbReference>
<evidence type="ECO:0000313" key="1">
    <source>
        <dbReference type="EMBL" id="ACX51521.1"/>
    </source>
</evidence>
<dbReference type="AlphaFoldDB" id="C9RB94"/>
<sequence length="72" mass="8411">MRHYTDEFKEQVLAEVDQAGSVALVARRYQILENTVYTWIAKRRKTGSVSAMSRAKMKQLKELEERLKQASH</sequence>
<dbReference type="Pfam" id="PF01527">
    <property type="entry name" value="HTH_Tnp_1"/>
    <property type="match status" value="1"/>
</dbReference>
<dbReference type="RefSeq" id="WP_015738399.1">
    <property type="nucleotide sequence ID" value="NC_013385.1"/>
</dbReference>
<dbReference type="eggNOG" id="COG2963">
    <property type="taxonomic scope" value="Bacteria"/>
</dbReference>
<dbReference type="InterPro" id="IPR036388">
    <property type="entry name" value="WH-like_DNA-bd_sf"/>
</dbReference>
<dbReference type="STRING" id="429009.Adeg_0365"/>
<protein>
    <submittedName>
        <fullName evidence="1">Transposase IS3/IS911 family protein</fullName>
    </submittedName>
</protein>
<reference evidence="1 2" key="1">
    <citation type="submission" date="2009-10" db="EMBL/GenBank/DDBJ databases">
        <title>Complete sequence of chromosome of Ammonifex degensii KC4.</title>
        <authorList>
            <consortium name="US DOE Joint Genome Institute"/>
            <person name="Kerfeld C."/>
            <person name="Goodner B."/>
            <person name="Huber H."/>
            <person name="Stetter K."/>
            <person name="Lucas S."/>
            <person name="Copeland A."/>
            <person name="Lapidus A."/>
            <person name="Glavina del Rio T."/>
            <person name="Dalin E."/>
            <person name="Tice H."/>
            <person name="Bruce D."/>
            <person name="Goodwin L."/>
            <person name="Pitluck S."/>
            <person name="Saunders E."/>
            <person name="Brettin T."/>
            <person name="Detter J.C."/>
            <person name="Han C."/>
            <person name="Larimer F."/>
            <person name="Land M."/>
            <person name="Hauser L."/>
            <person name="Kyrpides N."/>
            <person name="Ovchinnikova G."/>
            <person name="Richardson P."/>
        </authorList>
    </citation>
    <scope>NUCLEOTIDE SEQUENCE [LARGE SCALE GENOMIC DNA]</scope>
    <source>
        <strain evidence="2">DSM 10501 / KC4</strain>
    </source>
</reference>
<gene>
    <name evidence="1" type="ordered locus">Adeg_0365</name>
</gene>
<accession>C9RB94</accession>
<dbReference type="SUPFAM" id="SSF46689">
    <property type="entry name" value="Homeodomain-like"/>
    <property type="match status" value="1"/>
</dbReference>
<organism evidence="1 2">
    <name type="scientific">Ammonifex degensii (strain DSM 10501 / KC4)</name>
    <dbReference type="NCBI Taxonomy" id="429009"/>
    <lineage>
        <taxon>Bacteria</taxon>
        <taxon>Bacillati</taxon>
        <taxon>Bacillota</taxon>
        <taxon>Clostridia</taxon>
        <taxon>Thermoanaerobacterales</taxon>
        <taxon>Thermoanaerobacteraceae</taxon>
        <taxon>Ammonifex</taxon>
    </lineage>
</organism>
<dbReference type="OrthoDB" id="1707197at2"/>
<name>C9RB94_AMMDK</name>
<evidence type="ECO:0000313" key="2">
    <source>
        <dbReference type="Proteomes" id="UP000002620"/>
    </source>
</evidence>
<dbReference type="HOGENOM" id="CLU_175529_1_0_9"/>
<keyword evidence="2" id="KW-1185">Reference proteome</keyword>
<dbReference type="GO" id="GO:0004803">
    <property type="term" value="F:transposase activity"/>
    <property type="evidence" value="ECO:0007669"/>
    <property type="project" value="InterPro"/>
</dbReference>
<dbReference type="InterPro" id="IPR009057">
    <property type="entry name" value="Homeodomain-like_sf"/>
</dbReference>
<dbReference type="InterPro" id="IPR002514">
    <property type="entry name" value="Transposase_8"/>
</dbReference>
<dbReference type="KEGG" id="adg:Adeg_0365"/>
<dbReference type="GO" id="GO:0006313">
    <property type="term" value="P:DNA transposition"/>
    <property type="evidence" value="ECO:0007669"/>
    <property type="project" value="InterPro"/>
</dbReference>
<dbReference type="GO" id="GO:0003677">
    <property type="term" value="F:DNA binding"/>
    <property type="evidence" value="ECO:0007669"/>
    <property type="project" value="InterPro"/>
</dbReference>
<proteinExistence type="predicted"/>
<dbReference type="Gene3D" id="1.10.10.10">
    <property type="entry name" value="Winged helix-like DNA-binding domain superfamily/Winged helix DNA-binding domain"/>
    <property type="match status" value="1"/>
</dbReference>